<proteinExistence type="predicted"/>
<dbReference type="EMBL" id="JAVLET010000001">
    <property type="protein sequence ID" value="KAL0475027.1"/>
    <property type="molecule type" value="Genomic_DNA"/>
</dbReference>
<dbReference type="PANTHER" id="PTHR17630">
    <property type="entry name" value="DIENELACTONE HYDROLASE"/>
    <property type="match status" value="1"/>
</dbReference>
<comment type="caution">
    <text evidence="1">The sequence shown here is derived from an EMBL/GenBank/DDBJ whole genome shotgun (WGS) entry which is preliminary data.</text>
</comment>
<reference evidence="1 2" key="1">
    <citation type="submission" date="2023-09" db="EMBL/GenBank/DDBJ databases">
        <title>Multi-omics analysis of a traditional fermented food reveals byproduct-associated fungal strains for waste-to-food upcycling.</title>
        <authorList>
            <consortium name="Lawrence Berkeley National Laboratory"/>
            <person name="Rekdal V.M."/>
            <person name="Villalobos-Escobedo J.M."/>
            <person name="Rodriguez-Valeron N."/>
            <person name="Garcia M.O."/>
            <person name="Vasquez D.P."/>
            <person name="Damayanti I."/>
            <person name="Sorensen P.M."/>
            <person name="Baidoo E.E."/>
            <person name="De Carvalho A.C."/>
            <person name="Riley R."/>
            <person name="Lipzen A."/>
            <person name="He G."/>
            <person name="Yan M."/>
            <person name="Haridas S."/>
            <person name="Daum C."/>
            <person name="Yoshinaga Y."/>
            <person name="Ng V."/>
            <person name="Grigoriev I.V."/>
            <person name="Munk R."/>
            <person name="Nuraida L."/>
            <person name="Wijaya C.H."/>
            <person name="Morales P.-C."/>
            <person name="Keasling J.D."/>
        </authorList>
    </citation>
    <scope>NUCLEOTIDE SEQUENCE [LARGE SCALE GENOMIC DNA]</scope>
    <source>
        <strain evidence="1 2">FGSC 2613</strain>
    </source>
</reference>
<name>A0ABR3DQU2_NEUIN</name>
<accession>A0ABR3DQU2</accession>
<dbReference type="Proteomes" id="UP001451303">
    <property type="component" value="Unassembled WGS sequence"/>
</dbReference>
<keyword evidence="2" id="KW-1185">Reference proteome</keyword>
<evidence type="ECO:0000313" key="1">
    <source>
        <dbReference type="EMBL" id="KAL0475027.1"/>
    </source>
</evidence>
<dbReference type="PANTHER" id="PTHR17630:SF105">
    <property type="entry name" value="DIENELACTONE HYDROLASE FAMILY PROTEIN (AFU_ORTHOLOGUE AFUA_4G08790)"/>
    <property type="match status" value="1"/>
</dbReference>
<protein>
    <recommendedName>
        <fullName evidence="3">Dienelactone hydrolase domain-containing protein</fullName>
    </recommendedName>
</protein>
<evidence type="ECO:0000313" key="2">
    <source>
        <dbReference type="Proteomes" id="UP001451303"/>
    </source>
</evidence>
<evidence type="ECO:0008006" key="3">
    <source>
        <dbReference type="Google" id="ProtNLM"/>
    </source>
</evidence>
<organism evidence="1 2">
    <name type="scientific">Neurospora intermedia</name>
    <dbReference type="NCBI Taxonomy" id="5142"/>
    <lineage>
        <taxon>Eukaryota</taxon>
        <taxon>Fungi</taxon>
        <taxon>Dikarya</taxon>
        <taxon>Ascomycota</taxon>
        <taxon>Pezizomycotina</taxon>
        <taxon>Sordariomycetes</taxon>
        <taxon>Sordariomycetidae</taxon>
        <taxon>Sordariales</taxon>
        <taxon>Sordariaceae</taxon>
        <taxon>Neurospora</taxon>
    </lineage>
</organism>
<dbReference type="InterPro" id="IPR029058">
    <property type="entry name" value="AB_hydrolase_fold"/>
</dbReference>
<gene>
    <name evidence="1" type="ORF">QR685DRAFT_567895</name>
</gene>
<dbReference type="Gene3D" id="3.40.50.1820">
    <property type="entry name" value="alpha/beta hydrolase"/>
    <property type="match status" value="1"/>
</dbReference>
<sequence length="254" mass="28221">MGCRPLLLNDDKPEDGIEIVFIPVCPNCFKGTLRGDVIPTGHEDVIHGLPTYIATPKPWVRPLGTVVLITDAFGWSLRNTRALANSFVWPRVRSFLAAVRKTPTVNGEPPKVGVARFCWAGLYAVGLTITQNPENWLPRHIHEVQLPLCLANGETVSFMGQEKRKEVMGILKDKNKASVREAEGADRPIVPNALEVVVYPGAKHGFAVGGDREDPLQKEGGDQAEDQAVRIFKMNLWSARRLFGEWCLFLPLYD</sequence>